<dbReference type="AlphaFoldDB" id="A0A382LCB9"/>
<dbReference type="NCBIfam" id="TIGR04183">
    <property type="entry name" value="Por_Secre_tail"/>
    <property type="match status" value="1"/>
</dbReference>
<dbReference type="GO" id="GO:0009055">
    <property type="term" value="F:electron transfer activity"/>
    <property type="evidence" value="ECO:0007669"/>
    <property type="project" value="InterPro"/>
</dbReference>
<dbReference type="PROSITE" id="PS51007">
    <property type="entry name" value="CYTC"/>
    <property type="match status" value="1"/>
</dbReference>
<dbReference type="InterPro" id="IPR009056">
    <property type="entry name" value="Cyt_c-like_dom"/>
</dbReference>
<keyword evidence="2" id="KW-0408">Iron</keyword>
<dbReference type="Gene3D" id="2.60.40.4070">
    <property type="match status" value="1"/>
</dbReference>
<reference evidence="4" key="1">
    <citation type="submission" date="2018-05" db="EMBL/GenBank/DDBJ databases">
        <authorList>
            <person name="Lanie J.A."/>
            <person name="Ng W.-L."/>
            <person name="Kazmierczak K.M."/>
            <person name="Andrzejewski T.M."/>
            <person name="Davidsen T.M."/>
            <person name="Wayne K.J."/>
            <person name="Tettelin H."/>
            <person name="Glass J.I."/>
            <person name="Rusch D."/>
            <person name="Podicherti R."/>
            <person name="Tsui H.-C.T."/>
            <person name="Winkler M.E."/>
        </authorList>
    </citation>
    <scope>NUCLEOTIDE SEQUENCE</scope>
</reference>
<feature type="domain" description="Cytochrome c" evidence="3">
    <location>
        <begin position="1"/>
        <end position="129"/>
    </location>
</feature>
<feature type="non-terminal residue" evidence="4">
    <location>
        <position position="1"/>
    </location>
</feature>
<dbReference type="Pfam" id="PF18962">
    <property type="entry name" value="Por_Secre_tail"/>
    <property type="match status" value="1"/>
</dbReference>
<dbReference type="GO" id="GO:0046872">
    <property type="term" value="F:metal ion binding"/>
    <property type="evidence" value="ECO:0007669"/>
    <property type="project" value="UniProtKB-KW"/>
</dbReference>
<organism evidence="4">
    <name type="scientific">marine metagenome</name>
    <dbReference type="NCBI Taxonomy" id="408172"/>
    <lineage>
        <taxon>unclassified sequences</taxon>
        <taxon>metagenomes</taxon>
        <taxon>ecological metagenomes</taxon>
    </lineage>
</organism>
<evidence type="ECO:0000256" key="2">
    <source>
        <dbReference type="ARBA" id="ARBA00023004"/>
    </source>
</evidence>
<name>A0A382LCB9_9ZZZZ</name>
<gene>
    <name evidence="4" type="ORF">METZ01_LOCUS287398</name>
</gene>
<evidence type="ECO:0000256" key="1">
    <source>
        <dbReference type="ARBA" id="ARBA00022723"/>
    </source>
</evidence>
<dbReference type="PANTHER" id="PTHR35889:SF3">
    <property type="entry name" value="F-BOX DOMAIN-CONTAINING PROTEIN"/>
    <property type="match status" value="1"/>
</dbReference>
<dbReference type="Pfam" id="PF07635">
    <property type="entry name" value="PSCyt1"/>
    <property type="match status" value="1"/>
</dbReference>
<keyword evidence="1" id="KW-0479">Metal-binding</keyword>
<protein>
    <recommendedName>
        <fullName evidence="3">Cytochrome c domain-containing protein</fullName>
    </recommendedName>
</protein>
<dbReference type="PANTHER" id="PTHR35889">
    <property type="entry name" value="CYCLOINULO-OLIGOSACCHARIDE FRUCTANOTRANSFERASE-RELATED"/>
    <property type="match status" value="1"/>
</dbReference>
<dbReference type="InterPro" id="IPR011429">
    <property type="entry name" value="Cyt_c_Planctomycete-type"/>
</dbReference>
<dbReference type="EMBL" id="UINC01086254">
    <property type="protein sequence ID" value="SVC34544.1"/>
    <property type="molecule type" value="Genomic_DNA"/>
</dbReference>
<proteinExistence type="predicted"/>
<dbReference type="InterPro" id="IPR026444">
    <property type="entry name" value="Secre_tail"/>
</dbReference>
<dbReference type="GO" id="GO:0020037">
    <property type="term" value="F:heme binding"/>
    <property type="evidence" value="ECO:0007669"/>
    <property type="project" value="InterPro"/>
</dbReference>
<evidence type="ECO:0000313" key="4">
    <source>
        <dbReference type="EMBL" id="SVC34544.1"/>
    </source>
</evidence>
<evidence type="ECO:0000259" key="3">
    <source>
        <dbReference type="PROSITE" id="PS51007"/>
    </source>
</evidence>
<accession>A0A382LCB9</accession>
<sequence length="182" mass="19911">VIFDSNCISCHGTSGGLNLTSYSNLLAGGNSGAVIVPNDHQSSLLWQKINLESMPPNGSLESSKIDLIKKGINEGALEKVLKIGDQIALIDKFQLNQNYPNPFNPITTISYYLPKSELVDISIYDITGRLVKNLVNLNQSAGNKSTKWDATNNKGENVNSGIYLYTIQAGNFTQTKKINYIK</sequence>